<dbReference type="Gene3D" id="2.170.120.20">
    <property type="entry name" value="Ribosomal protein L25, beta domain"/>
    <property type="match status" value="1"/>
</dbReference>
<dbReference type="InterPro" id="IPR020057">
    <property type="entry name" value="Ribosomal_bL25_b-dom"/>
</dbReference>
<dbReference type="EMBL" id="JABFUD020000007">
    <property type="protein sequence ID" value="KAI5077263.1"/>
    <property type="molecule type" value="Genomic_DNA"/>
</dbReference>
<dbReference type="InterPro" id="IPR037121">
    <property type="entry name" value="Ribosomal_bL25_C"/>
</dbReference>
<dbReference type="InterPro" id="IPR020930">
    <property type="entry name" value="Ribosomal_uL5_bac-type"/>
</dbReference>
<proteinExistence type="predicted"/>
<keyword evidence="3" id="KW-1185">Reference proteome</keyword>
<dbReference type="GO" id="GO:0003735">
    <property type="term" value="F:structural constituent of ribosome"/>
    <property type="evidence" value="ECO:0007669"/>
    <property type="project" value="InterPro"/>
</dbReference>
<gene>
    <name evidence="2" type="ORF">GOP47_0007087</name>
</gene>
<accession>A0A9D4V083</accession>
<dbReference type="GO" id="GO:0022625">
    <property type="term" value="C:cytosolic large ribosomal subunit"/>
    <property type="evidence" value="ECO:0007669"/>
    <property type="project" value="TreeGrafter"/>
</dbReference>
<dbReference type="Pfam" id="PF14693">
    <property type="entry name" value="Ribosomal_TL5_C"/>
    <property type="match status" value="1"/>
</dbReference>
<dbReference type="Proteomes" id="UP000886520">
    <property type="component" value="Chromosome 7"/>
</dbReference>
<feature type="domain" description="Large ribosomal subunit protein bL25 beta" evidence="1">
    <location>
        <begin position="164"/>
        <end position="241"/>
    </location>
</feature>
<dbReference type="GO" id="GO:0006412">
    <property type="term" value="P:translation"/>
    <property type="evidence" value="ECO:0007669"/>
    <property type="project" value="InterPro"/>
</dbReference>
<protein>
    <recommendedName>
        <fullName evidence="1">Large ribosomal subunit protein bL25 beta domain-containing protein</fullName>
    </recommendedName>
</protein>
<dbReference type="InterPro" id="IPR011035">
    <property type="entry name" value="Ribosomal_bL25/Gln-tRNA_synth"/>
</dbReference>
<dbReference type="GO" id="GO:0008097">
    <property type="term" value="F:5S rRNA binding"/>
    <property type="evidence" value="ECO:0007669"/>
    <property type="project" value="TreeGrafter"/>
</dbReference>
<evidence type="ECO:0000259" key="1">
    <source>
        <dbReference type="Pfam" id="PF14693"/>
    </source>
</evidence>
<dbReference type="PANTHER" id="PTHR33284">
    <property type="entry name" value="RIBOSOMAL PROTEIN L25/GLN-TRNA SYNTHETASE, ANTI-CODON-BINDING DOMAIN-CONTAINING PROTEIN"/>
    <property type="match status" value="1"/>
</dbReference>
<dbReference type="OrthoDB" id="1958644at2759"/>
<dbReference type="PANTHER" id="PTHR33284:SF2">
    <property type="entry name" value="RIBOSOMAL PROTEIN L25_GLN-TRNA SYNTHETASE, ANTI-CODON-BINDING DOMAIN-CONTAINING PROTEIN"/>
    <property type="match status" value="1"/>
</dbReference>
<sequence length="241" mass="27531">MLRGWLRATAVCSKHGRRFCDNAAGATAKGDVDSKSFKSPQKPRLWAMERVSKTKAQRVASMKAWRIPACIDFMVDWLPEGVGSLLYLDKLQVHQFYWKLGDPGFICTPFQLDIYERAWEKHYEKAKVLASVELYPHLININEDEDIINITLVSPKHWGRRCRLHYLGEQDCIGLKKGGIIKKSLTYLALDCERERFLPDIKVDLSNLDVGEEILIKDLSLDVNLMSNLKPTTPVCQVLSP</sequence>
<evidence type="ECO:0000313" key="3">
    <source>
        <dbReference type="Proteomes" id="UP000886520"/>
    </source>
</evidence>
<evidence type="ECO:0000313" key="2">
    <source>
        <dbReference type="EMBL" id="KAI5077263.1"/>
    </source>
</evidence>
<organism evidence="2 3">
    <name type="scientific">Adiantum capillus-veneris</name>
    <name type="common">Maidenhair fern</name>
    <dbReference type="NCBI Taxonomy" id="13818"/>
    <lineage>
        <taxon>Eukaryota</taxon>
        <taxon>Viridiplantae</taxon>
        <taxon>Streptophyta</taxon>
        <taxon>Embryophyta</taxon>
        <taxon>Tracheophyta</taxon>
        <taxon>Polypodiopsida</taxon>
        <taxon>Polypodiidae</taxon>
        <taxon>Polypodiales</taxon>
        <taxon>Pteridineae</taxon>
        <taxon>Pteridaceae</taxon>
        <taxon>Vittarioideae</taxon>
        <taxon>Adiantum</taxon>
    </lineage>
</organism>
<name>A0A9D4V083_ADICA</name>
<dbReference type="SUPFAM" id="SSF50715">
    <property type="entry name" value="Ribosomal protein L25-like"/>
    <property type="match status" value="1"/>
</dbReference>
<dbReference type="AlphaFoldDB" id="A0A9D4V083"/>
<reference evidence="2" key="1">
    <citation type="submission" date="2021-01" db="EMBL/GenBank/DDBJ databases">
        <title>Adiantum capillus-veneris genome.</title>
        <authorList>
            <person name="Fang Y."/>
            <person name="Liao Q."/>
        </authorList>
    </citation>
    <scope>NUCLEOTIDE SEQUENCE</scope>
    <source>
        <strain evidence="2">H3</strain>
        <tissue evidence="2">Leaf</tissue>
    </source>
</reference>
<comment type="caution">
    <text evidence="2">The sequence shown here is derived from an EMBL/GenBank/DDBJ whole genome shotgun (WGS) entry which is preliminary data.</text>
</comment>